<evidence type="ECO:0000313" key="12">
    <source>
        <dbReference type="Proteomes" id="UP001152320"/>
    </source>
</evidence>
<evidence type="ECO:0000256" key="6">
    <source>
        <dbReference type="ARBA" id="ARBA00023159"/>
    </source>
</evidence>
<feature type="region of interest" description="Disordered" evidence="9">
    <location>
        <begin position="428"/>
        <end position="447"/>
    </location>
</feature>
<dbReference type="InterPro" id="IPR023260">
    <property type="entry name" value="Cys/Ser-rich_nuc_prot"/>
</dbReference>
<keyword evidence="3" id="KW-0053">Apoptosis</keyword>
<feature type="region of interest" description="Disordered" evidence="9">
    <location>
        <begin position="557"/>
        <end position="582"/>
    </location>
</feature>
<evidence type="ECO:0000256" key="2">
    <source>
        <dbReference type="ARBA" id="ARBA00008548"/>
    </source>
</evidence>
<evidence type="ECO:0000259" key="10">
    <source>
        <dbReference type="Pfam" id="PF16019"/>
    </source>
</evidence>
<comment type="subcellular location">
    <subcellularLocation>
        <location evidence="1">Nucleus</location>
    </subcellularLocation>
</comment>
<evidence type="ECO:0000313" key="11">
    <source>
        <dbReference type="EMBL" id="KAJ8019680.1"/>
    </source>
</evidence>
<keyword evidence="5" id="KW-0238">DNA-binding</keyword>
<organism evidence="11 12">
    <name type="scientific">Holothuria leucospilota</name>
    <name type="common">Black long sea cucumber</name>
    <name type="synonym">Mertensiothuria leucospilota</name>
    <dbReference type="NCBI Taxonomy" id="206669"/>
    <lineage>
        <taxon>Eukaryota</taxon>
        <taxon>Metazoa</taxon>
        <taxon>Echinodermata</taxon>
        <taxon>Eleutherozoa</taxon>
        <taxon>Echinozoa</taxon>
        <taxon>Holothuroidea</taxon>
        <taxon>Aspidochirotacea</taxon>
        <taxon>Aspidochirotida</taxon>
        <taxon>Holothuriidae</taxon>
        <taxon>Holothuria</taxon>
    </lineage>
</organism>
<dbReference type="AlphaFoldDB" id="A0A9Q0YE42"/>
<dbReference type="Proteomes" id="UP001152320">
    <property type="component" value="Chromosome 23"/>
</dbReference>
<name>A0A9Q0YE42_HOLLE</name>
<evidence type="ECO:0000256" key="3">
    <source>
        <dbReference type="ARBA" id="ARBA00022703"/>
    </source>
</evidence>
<evidence type="ECO:0000256" key="5">
    <source>
        <dbReference type="ARBA" id="ARBA00023125"/>
    </source>
</evidence>
<evidence type="ECO:0000256" key="4">
    <source>
        <dbReference type="ARBA" id="ARBA00023015"/>
    </source>
</evidence>
<dbReference type="PANTHER" id="PTHR13580">
    <property type="entry name" value="TGF-BETA INDUCED APOPTOSIS PROTEIN"/>
    <property type="match status" value="1"/>
</dbReference>
<dbReference type="InterPro" id="IPR031972">
    <property type="entry name" value="CSRNP_N"/>
</dbReference>
<comment type="caution">
    <text evidence="11">The sequence shown here is derived from an EMBL/GenBank/DDBJ whole genome shotgun (WGS) entry which is preliminary data.</text>
</comment>
<evidence type="ECO:0000256" key="8">
    <source>
        <dbReference type="ARBA" id="ARBA00023242"/>
    </source>
</evidence>
<dbReference type="OrthoDB" id="5946974at2759"/>
<dbReference type="PANTHER" id="PTHR13580:SF9">
    <property type="entry name" value="AXIN1 UP-REGULATED 1, ISOFORM A"/>
    <property type="match status" value="1"/>
</dbReference>
<feature type="region of interest" description="Disordered" evidence="9">
    <location>
        <begin position="614"/>
        <end position="695"/>
    </location>
</feature>
<gene>
    <name evidence="11" type="ORF">HOLleu_41355</name>
</gene>
<dbReference type="PRINTS" id="PR02031">
    <property type="entry name" value="CYSSERRICHNP"/>
</dbReference>
<feature type="compositionally biased region" description="Low complexity" evidence="9">
    <location>
        <begin position="375"/>
        <end position="398"/>
    </location>
</feature>
<keyword evidence="6" id="KW-0010">Activator</keyword>
<keyword evidence="4" id="KW-0805">Transcription regulation</keyword>
<keyword evidence="8" id="KW-0539">Nucleus</keyword>
<protein>
    <submittedName>
        <fullName evidence="11">Cysteine/serine-rich nuclear protein 2</fullName>
    </submittedName>
</protein>
<feature type="compositionally biased region" description="Polar residues" evidence="9">
    <location>
        <begin position="264"/>
        <end position="279"/>
    </location>
</feature>
<evidence type="ECO:0000256" key="1">
    <source>
        <dbReference type="ARBA" id="ARBA00004123"/>
    </source>
</evidence>
<dbReference type="Pfam" id="PF16019">
    <property type="entry name" value="CSRNP_N"/>
    <property type="match status" value="1"/>
</dbReference>
<feature type="region of interest" description="Disordered" evidence="9">
    <location>
        <begin position="352"/>
        <end position="400"/>
    </location>
</feature>
<feature type="compositionally biased region" description="Acidic residues" evidence="9">
    <location>
        <begin position="355"/>
        <end position="366"/>
    </location>
</feature>
<keyword evidence="12" id="KW-1185">Reference proteome</keyword>
<feature type="compositionally biased region" description="Polar residues" evidence="9">
    <location>
        <begin position="683"/>
        <end position="694"/>
    </location>
</feature>
<keyword evidence="7" id="KW-0804">Transcription</keyword>
<comment type="similarity">
    <text evidence="2">Belongs to the AXUD1 family.</text>
</comment>
<feature type="domain" description="Cysteine/serine-rich nuclear protein N-terminal" evidence="10">
    <location>
        <begin position="36"/>
        <end position="243"/>
    </location>
</feature>
<dbReference type="GO" id="GO:0005634">
    <property type="term" value="C:nucleus"/>
    <property type="evidence" value="ECO:0007669"/>
    <property type="project" value="UniProtKB-SubCell"/>
</dbReference>
<feature type="compositionally biased region" description="Low complexity" evidence="9">
    <location>
        <begin position="658"/>
        <end position="676"/>
    </location>
</feature>
<dbReference type="GO" id="GO:0006915">
    <property type="term" value="P:apoptotic process"/>
    <property type="evidence" value="ECO:0007669"/>
    <property type="project" value="UniProtKB-KW"/>
</dbReference>
<evidence type="ECO:0000256" key="9">
    <source>
        <dbReference type="SAM" id="MobiDB-lite"/>
    </source>
</evidence>
<proteinExistence type="inferred from homology"/>
<accession>A0A9Q0YE42</accession>
<sequence>MKMKRPTMNSVMMKIKFTNLLFKRKKDDCTPPKKRRKKRVSFNGVTVFYFPRSQGFTSVPSQGGATLGMSPKHDMCKEFTLNEFAEMQDWNHRMALKTQLLQRRKDQMIRNNCEFQESTLEEDVEEEINQITISDYYFLQPVPTKQRRSLLRTSGVRKIDRTEKLELKKIRLSRESCGCDCAGYCDPETCQCSIAGIKCQVDRMSFPCGCTKDYCKNEFGRIEFNPIKVREHFISTMQRLEWEDYGSENDSNDLSSPERDAQFAGQTGSESMDSCPSHFHSQTSNSFMFRNSFSKDLQSDTFLSERFPHFPQTSLQHPLPGCSGINSEGDIPIRIESCQNLIANYGPQKLHYNDSDDSPLEGDGDVDFPCNIGMTSTTSYDSSEDSLSSSSETSSTSTGENLVQENGSFYFGNAQDFSNISDEIAAEEIGDGSSTNSRDDGEQSGKTYTELTQSSTLQSFGLSQFPGISQSLESHGLPPMGSIFQSLNKSRQEPSVTLGMLTSGSSVMTRGIGPHLYSTYSSSIIANSFEEMKETALATSSISTVPSHASCVVLSPNLSKDRGEKEVPSSSHQGDGAWQHPYFSGGHNLEPFYCQQQDITAEGSIPKREAAKLNVEGDASTSDNTEQDDAGSLTEDQGEEDDAKEKSKLPDEDRDSSDSSSDSAVFSGNEEACASNEMEEEVTQSPSCDSSNDSALGVSLKCIQKQSEQVMSDALVKEPEEDSFMDSGSSLTVPALLKPLNSLPTLESAVVE</sequence>
<evidence type="ECO:0000256" key="7">
    <source>
        <dbReference type="ARBA" id="ARBA00023163"/>
    </source>
</evidence>
<dbReference type="EMBL" id="JAIZAY010000023">
    <property type="protein sequence ID" value="KAJ8019680.1"/>
    <property type="molecule type" value="Genomic_DNA"/>
</dbReference>
<dbReference type="GO" id="GO:0000981">
    <property type="term" value="F:DNA-binding transcription factor activity, RNA polymerase II-specific"/>
    <property type="evidence" value="ECO:0007669"/>
    <property type="project" value="TreeGrafter"/>
</dbReference>
<feature type="region of interest" description="Disordered" evidence="9">
    <location>
        <begin position="245"/>
        <end position="279"/>
    </location>
</feature>
<dbReference type="GO" id="GO:0043565">
    <property type="term" value="F:sequence-specific DNA binding"/>
    <property type="evidence" value="ECO:0007669"/>
    <property type="project" value="TreeGrafter"/>
</dbReference>
<reference evidence="11" key="1">
    <citation type="submission" date="2021-10" db="EMBL/GenBank/DDBJ databases">
        <title>Tropical sea cucumber genome reveals ecological adaptation and Cuvierian tubules defense mechanism.</title>
        <authorList>
            <person name="Chen T."/>
        </authorList>
    </citation>
    <scope>NUCLEOTIDE SEQUENCE</scope>
    <source>
        <strain evidence="11">Nanhai2018</strain>
        <tissue evidence="11">Muscle</tissue>
    </source>
</reference>